<gene>
    <name evidence="2" type="ORF">EH240_27835</name>
</gene>
<feature type="domain" description="N,N-dimethylformamidase beta subunit-like C-terminal" evidence="1">
    <location>
        <begin position="105"/>
        <end position="528"/>
    </location>
</feature>
<organism evidence="2 3">
    <name type="scientific">Mesorhizobium tamadayense</name>
    <dbReference type="NCBI Taxonomy" id="425306"/>
    <lineage>
        <taxon>Bacteria</taxon>
        <taxon>Pseudomonadati</taxon>
        <taxon>Pseudomonadota</taxon>
        <taxon>Alphaproteobacteria</taxon>
        <taxon>Hyphomicrobiales</taxon>
        <taxon>Phyllobacteriaceae</taxon>
        <taxon>Mesorhizobium</taxon>
    </lineage>
</organism>
<name>A0A3P3F647_9HYPH</name>
<dbReference type="AlphaFoldDB" id="A0A3P3F647"/>
<comment type="caution">
    <text evidence="2">The sequence shown here is derived from an EMBL/GenBank/DDBJ whole genome shotgun (WGS) entry which is preliminary data.</text>
</comment>
<reference evidence="2 3" key="1">
    <citation type="submission" date="2018-11" db="EMBL/GenBank/DDBJ databases">
        <title>the genome of Mesorhizobium tamadayense DSM 28320.</title>
        <authorList>
            <person name="Gao J."/>
        </authorList>
    </citation>
    <scope>NUCLEOTIDE SEQUENCE [LARGE SCALE GENOMIC DNA]</scope>
    <source>
        <strain evidence="2 3">DSM 28320</strain>
    </source>
</reference>
<keyword evidence="3" id="KW-1185">Reference proteome</keyword>
<evidence type="ECO:0000259" key="1">
    <source>
        <dbReference type="Pfam" id="PF20254"/>
    </source>
</evidence>
<accession>A0A3P3F647</accession>
<dbReference type="Pfam" id="PF20254">
    <property type="entry name" value="DMFA2_C"/>
    <property type="match status" value="1"/>
</dbReference>
<dbReference type="InterPro" id="IPR046540">
    <property type="entry name" value="DMFA2_C"/>
</dbReference>
<dbReference type="RefSeq" id="WP_125004616.1">
    <property type="nucleotide sequence ID" value="NZ_RQXT01000045.1"/>
</dbReference>
<sequence length="547" mass="61096">MSEDMNAGSPGEDLFEFVPRRQGFDGVKTLYYETVFQDPTHLEVFTYTDRMSYRPGDTVRFHTSTTAERFDISIVRDGLSPLKIAHLKGISGESVGLREDFFERGCDWPESQSWQIPLDAPAGFYIATSQASLGGKSQEQEHGFFVLPHKNKAKAILLVAATGTWRAYNDWGGYSHYVGHHLTDGWHLAPKVTLHRPWARGFMWLPPGAPRKATRQQTPMESPPRYFYDEFAYSRGFSKFYASAGWASYERPFLCWAEAQGLAVDVVSQGDMVDDPDLLAAYKCVVFVGHDEYWTWEMREAIEQYMDSGGNVARFAGNFGWQIRLEDNGITQVCYKDRAFEKDPLAGTKDERRLATDWWDPRVGWPGEQTFGLNTHFGLFAGVGGMAARGLGGFTVYDPNHWAFEGLYLGYGDVIGSEAQIFGYEVDGLDYELIDGIPRPSARMKTPEGLQILAMGLASNLELAHGRKGESLYWGDETTAFALKRYGVATDAARDAAARGCGMVVAFQKGRGSVFHAGTCEWVAGLQQGDPATCRITRNVLDRFTSL</sequence>
<evidence type="ECO:0000313" key="3">
    <source>
        <dbReference type="Proteomes" id="UP000273786"/>
    </source>
</evidence>
<evidence type="ECO:0000313" key="2">
    <source>
        <dbReference type="EMBL" id="RRH94114.1"/>
    </source>
</evidence>
<protein>
    <recommendedName>
        <fullName evidence="1">N,N-dimethylformamidase beta subunit-like C-terminal domain-containing protein</fullName>
    </recommendedName>
</protein>
<proteinExistence type="predicted"/>
<dbReference type="OrthoDB" id="505641at2"/>
<dbReference type="Proteomes" id="UP000273786">
    <property type="component" value="Unassembled WGS sequence"/>
</dbReference>
<dbReference type="EMBL" id="RQXT01000045">
    <property type="protein sequence ID" value="RRH94114.1"/>
    <property type="molecule type" value="Genomic_DNA"/>
</dbReference>